<feature type="transmembrane region" description="Helical" evidence="1">
    <location>
        <begin position="429"/>
        <end position="452"/>
    </location>
</feature>
<gene>
    <name evidence="2" type="ORF">H0G86_000146</name>
</gene>
<feature type="transmembrane region" description="Helical" evidence="1">
    <location>
        <begin position="673"/>
        <end position="693"/>
    </location>
</feature>
<feature type="transmembrane region" description="Helical" evidence="1">
    <location>
        <begin position="464"/>
        <end position="489"/>
    </location>
</feature>
<protein>
    <submittedName>
        <fullName evidence="2">Uncharacterized protein</fullName>
    </submittedName>
</protein>
<evidence type="ECO:0000313" key="2">
    <source>
        <dbReference type="EMBL" id="QYS92748.1"/>
    </source>
</evidence>
<keyword evidence="1" id="KW-0812">Transmembrane</keyword>
<feature type="transmembrane region" description="Helical" evidence="1">
    <location>
        <begin position="501"/>
        <end position="521"/>
    </location>
</feature>
<evidence type="ECO:0000256" key="1">
    <source>
        <dbReference type="SAM" id="Phobius"/>
    </source>
</evidence>
<accession>A0A8G0PDN4</accession>
<feature type="transmembrane region" description="Helical" evidence="1">
    <location>
        <begin position="636"/>
        <end position="653"/>
    </location>
</feature>
<reference evidence="2 3" key="1">
    <citation type="journal article" date="2021" name="BMC Genomics">
        <title>Telomere-to-telomere genome assembly of asparaginase-producing Trichoderma simmonsii.</title>
        <authorList>
            <person name="Chung D."/>
            <person name="Kwon Y.M."/>
            <person name="Yang Y."/>
        </authorList>
    </citation>
    <scope>NUCLEOTIDE SEQUENCE [LARGE SCALE GENOMIC DNA]</scope>
    <source>
        <strain evidence="2 3">GH-Sj1</strain>
    </source>
</reference>
<organism evidence="2 3">
    <name type="scientific">Trichoderma simmonsii</name>
    <dbReference type="NCBI Taxonomy" id="1491479"/>
    <lineage>
        <taxon>Eukaryota</taxon>
        <taxon>Fungi</taxon>
        <taxon>Dikarya</taxon>
        <taxon>Ascomycota</taxon>
        <taxon>Pezizomycotina</taxon>
        <taxon>Sordariomycetes</taxon>
        <taxon>Hypocreomycetidae</taxon>
        <taxon>Hypocreales</taxon>
        <taxon>Hypocreaceae</taxon>
        <taxon>Trichoderma</taxon>
    </lineage>
</organism>
<keyword evidence="1" id="KW-1133">Transmembrane helix</keyword>
<sequence length="710" mass="79570">MPQCRWVISPCTPIASVTNKSAIAGLHDTADTIDDDDVADMYKNYHGWVNPEDLTAMPQCIAQQDHDTWLEAMTKCTQKRCTSQFGVICTHHQWLTELSCLSIEFSPDVLREYLPYCSRSILAKAQLYHWTRNITGRSWFVDVGDANGLTNLWPSSLPKGYAGIGALNHAPTCLTTSRSASSNEKFQSSVASCVFTATPQHIGNAERPWEYSQSLKSMTALDFVTAGYSLARGYLPSGEYFDKDCFCNVFTLDFEQEPCSASALDMTKERLWLNSTCGSVSLPDNWTNDLKTTGFAYMPIEHWKWPTCVTDMPNKVTNLVDQCATDACEISSLGGYCNVKRAVERSCFCHDISYDSCGGSCHVFEGRIDYLHWLHDLCGSVEGWHGLPSNWRQLTNPSRLEMIPWRWSLKPDSETEQTTQTCASNEWKFGSITLVNMGPLLLSTILINAKAFRRIVRRPILQSWLSVAFCTASLQLFANLLITLLVVSVPGYENVPFTGLMMLWGTMPRVSWLTTIFPSVVKPSRSISLSEISSVLLGEVLLQCLSAPYMLLTIKYGLEHNLYFRSLESTEGGNSAKIMYNGALLWLISTLVLLWAIHTTFNMLTNSNQVAPNVTDELTPLISHRSTLSNDYKSKAYYPFSIAVSSQFLIWLSQWSFWGGFISLSSKQFCPPLLQVLTGIWVACSAASAAMWIPSEIWTKIEQDAKVSWL</sequence>
<proteinExistence type="predicted"/>
<dbReference type="Proteomes" id="UP000826661">
    <property type="component" value="Chromosome I"/>
</dbReference>
<keyword evidence="1" id="KW-0472">Membrane</keyword>
<feature type="transmembrane region" description="Helical" evidence="1">
    <location>
        <begin position="533"/>
        <end position="558"/>
    </location>
</feature>
<evidence type="ECO:0000313" key="3">
    <source>
        <dbReference type="Proteomes" id="UP000826661"/>
    </source>
</evidence>
<feature type="transmembrane region" description="Helical" evidence="1">
    <location>
        <begin position="578"/>
        <end position="597"/>
    </location>
</feature>
<dbReference type="AlphaFoldDB" id="A0A8G0PDN4"/>
<dbReference type="EMBL" id="CP075864">
    <property type="protein sequence ID" value="QYS92748.1"/>
    <property type="molecule type" value="Genomic_DNA"/>
</dbReference>
<keyword evidence="3" id="KW-1185">Reference proteome</keyword>
<name>A0A8G0PDN4_9HYPO</name>